<keyword evidence="3" id="KW-1185">Reference proteome</keyword>
<feature type="compositionally biased region" description="Basic residues" evidence="1">
    <location>
        <begin position="34"/>
        <end position="50"/>
    </location>
</feature>
<proteinExistence type="predicted"/>
<feature type="region of interest" description="Disordered" evidence="1">
    <location>
        <begin position="1"/>
        <end position="70"/>
    </location>
</feature>
<gene>
    <name evidence="2" type="ORF">GCM10009851_26660</name>
</gene>
<dbReference type="EMBL" id="BAAAQY010000008">
    <property type="protein sequence ID" value="GAA2239941.1"/>
    <property type="molecule type" value="Genomic_DNA"/>
</dbReference>
<organism evidence="2 3">
    <name type="scientific">Herbiconiux moechotypicola</name>
    <dbReference type="NCBI Taxonomy" id="637393"/>
    <lineage>
        <taxon>Bacteria</taxon>
        <taxon>Bacillati</taxon>
        <taxon>Actinomycetota</taxon>
        <taxon>Actinomycetes</taxon>
        <taxon>Micrococcales</taxon>
        <taxon>Microbacteriaceae</taxon>
        <taxon>Herbiconiux</taxon>
    </lineage>
</organism>
<accession>A0ABP5QQQ8</accession>
<comment type="caution">
    <text evidence="2">The sequence shown here is derived from an EMBL/GenBank/DDBJ whole genome shotgun (WGS) entry which is preliminary data.</text>
</comment>
<evidence type="ECO:0000256" key="1">
    <source>
        <dbReference type="SAM" id="MobiDB-lite"/>
    </source>
</evidence>
<sequence>MPTAPRPPHSAHPKPFRARQPAPAPPAPAVAAPSRRKALPRPPPRARRPAPARPPAPALSPPAPAHHFATPAPIRAAYGVTPLHAWRTRTPACQEGAVTR</sequence>
<reference evidence="3" key="1">
    <citation type="journal article" date="2019" name="Int. J. Syst. Evol. Microbiol.">
        <title>The Global Catalogue of Microorganisms (GCM) 10K type strain sequencing project: providing services to taxonomists for standard genome sequencing and annotation.</title>
        <authorList>
            <consortium name="The Broad Institute Genomics Platform"/>
            <consortium name="The Broad Institute Genome Sequencing Center for Infectious Disease"/>
            <person name="Wu L."/>
            <person name="Ma J."/>
        </authorList>
    </citation>
    <scope>NUCLEOTIDE SEQUENCE [LARGE SCALE GENOMIC DNA]</scope>
    <source>
        <strain evidence="3">JCM 16117</strain>
    </source>
</reference>
<protein>
    <submittedName>
        <fullName evidence="2">Uncharacterized protein</fullName>
    </submittedName>
</protein>
<evidence type="ECO:0000313" key="2">
    <source>
        <dbReference type="EMBL" id="GAA2239941.1"/>
    </source>
</evidence>
<name>A0ABP5QQQ8_9MICO</name>
<dbReference type="Proteomes" id="UP001500929">
    <property type="component" value="Unassembled WGS sequence"/>
</dbReference>
<evidence type="ECO:0000313" key="3">
    <source>
        <dbReference type="Proteomes" id="UP001500929"/>
    </source>
</evidence>
<feature type="compositionally biased region" description="Pro residues" evidence="1">
    <location>
        <begin position="51"/>
        <end position="64"/>
    </location>
</feature>